<sequence>MHKYPSVCTYKKRTPKRLPRLDPLQARSGPSGDRHRHPSLRRCNQDEEKRRKRVSFCHAVDFLFCSMRGTLRSFDSLHFARYPLRGFERDATSNSMLLFPLFLLLIPKTGPSCLHIGFRWNLDSENYFLKTEIEGREPWYTIKAEACLLKYLKMDIRRELKIDPFALLETAPVDNEVVQRQHLKIHPLHSADEEQTVYRFSHLQGSLFLQNNGAFFMLLLFVTLGVACNSYMATLL</sequence>
<accession>A0A4S8IWM8</accession>
<evidence type="ECO:0000256" key="1">
    <source>
        <dbReference type="SAM" id="MobiDB-lite"/>
    </source>
</evidence>
<reference evidence="3 4" key="1">
    <citation type="journal article" date="2019" name="Nat. Plants">
        <title>Genome sequencing of Musa balbisiana reveals subgenome evolution and function divergence in polyploid bananas.</title>
        <authorList>
            <person name="Yao X."/>
        </authorList>
    </citation>
    <scope>NUCLEOTIDE SEQUENCE [LARGE SCALE GENOMIC DNA]</scope>
    <source>
        <strain evidence="4">cv. DH-PKW</strain>
        <tissue evidence="3">Leaves</tissue>
    </source>
</reference>
<comment type="caution">
    <text evidence="3">The sequence shown here is derived from an EMBL/GenBank/DDBJ whole genome shotgun (WGS) entry which is preliminary data.</text>
</comment>
<protein>
    <submittedName>
        <fullName evidence="3">Uncharacterized protein</fullName>
    </submittedName>
</protein>
<dbReference type="AlphaFoldDB" id="A0A4S8IWM8"/>
<evidence type="ECO:0000256" key="2">
    <source>
        <dbReference type="SAM" id="Phobius"/>
    </source>
</evidence>
<organism evidence="3 4">
    <name type="scientific">Musa balbisiana</name>
    <name type="common">Banana</name>
    <dbReference type="NCBI Taxonomy" id="52838"/>
    <lineage>
        <taxon>Eukaryota</taxon>
        <taxon>Viridiplantae</taxon>
        <taxon>Streptophyta</taxon>
        <taxon>Embryophyta</taxon>
        <taxon>Tracheophyta</taxon>
        <taxon>Spermatophyta</taxon>
        <taxon>Magnoliopsida</taxon>
        <taxon>Liliopsida</taxon>
        <taxon>Zingiberales</taxon>
        <taxon>Musaceae</taxon>
        <taxon>Musa</taxon>
    </lineage>
</organism>
<evidence type="ECO:0000313" key="3">
    <source>
        <dbReference type="EMBL" id="THU53235.1"/>
    </source>
</evidence>
<keyword evidence="4" id="KW-1185">Reference proteome</keyword>
<keyword evidence="2" id="KW-1133">Transmembrane helix</keyword>
<name>A0A4S8IWM8_MUSBA</name>
<keyword evidence="2" id="KW-0812">Transmembrane</keyword>
<dbReference type="EMBL" id="PYDT01000008">
    <property type="protein sequence ID" value="THU53235.1"/>
    <property type="molecule type" value="Genomic_DNA"/>
</dbReference>
<proteinExistence type="predicted"/>
<gene>
    <name evidence="3" type="ORF">C4D60_Mb10t12290</name>
</gene>
<dbReference type="Proteomes" id="UP000317650">
    <property type="component" value="Chromosome 10"/>
</dbReference>
<feature type="transmembrane region" description="Helical" evidence="2">
    <location>
        <begin position="214"/>
        <end position="233"/>
    </location>
</feature>
<dbReference type="STRING" id="52838.A0A4S8IWM8"/>
<evidence type="ECO:0000313" key="4">
    <source>
        <dbReference type="Proteomes" id="UP000317650"/>
    </source>
</evidence>
<feature type="region of interest" description="Disordered" evidence="1">
    <location>
        <begin position="19"/>
        <end position="46"/>
    </location>
</feature>
<keyword evidence="2" id="KW-0472">Membrane</keyword>